<keyword evidence="3" id="KW-0902">Two-component regulatory system</keyword>
<evidence type="ECO:0000256" key="1">
    <source>
        <dbReference type="ARBA" id="ARBA00022741"/>
    </source>
</evidence>
<evidence type="ECO:0000256" key="2">
    <source>
        <dbReference type="ARBA" id="ARBA00022840"/>
    </source>
</evidence>
<dbReference type="PANTHER" id="PTHR32071">
    <property type="entry name" value="TRANSCRIPTIONAL REGULATORY PROTEIN"/>
    <property type="match status" value="1"/>
</dbReference>
<dbReference type="EMBL" id="SRXT01000004">
    <property type="protein sequence ID" value="TGX53680.1"/>
    <property type="molecule type" value="Genomic_DNA"/>
</dbReference>
<dbReference type="PANTHER" id="PTHR32071:SF117">
    <property type="entry name" value="PTS-DEPENDENT DIHYDROXYACETONE KINASE OPERON REGULATORY PROTEIN-RELATED"/>
    <property type="match status" value="1"/>
</dbReference>
<evidence type="ECO:0000256" key="7">
    <source>
        <dbReference type="ARBA" id="ARBA00023163"/>
    </source>
</evidence>
<evidence type="ECO:0000256" key="6">
    <source>
        <dbReference type="ARBA" id="ARBA00023159"/>
    </source>
</evidence>
<dbReference type="InterPro" id="IPR003593">
    <property type="entry name" value="AAA+_ATPase"/>
</dbReference>
<dbReference type="SMART" id="SM00382">
    <property type="entry name" value="AAA"/>
    <property type="match status" value="1"/>
</dbReference>
<dbReference type="InterPro" id="IPR002197">
    <property type="entry name" value="HTH_Fis"/>
</dbReference>
<dbReference type="Pfam" id="PF00158">
    <property type="entry name" value="Sigma54_activat"/>
    <property type="match status" value="1"/>
</dbReference>
<dbReference type="Pfam" id="PF02954">
    <property type="entry name" value="HTH_8"/>
    <property type="match status" value="1"/>
</dbReference>
<keyword evidence="11" id="KW-1185">Reference proteome</keyword>
<dbReference type="GO" id="GO:0005524">
    <property type="term" value="F:ATP binding"/>
    <property type="evidence" value="ECO:0007669"/>
    <property type="project" value="UniProtKB-KW"/>
</dbReference>
<dbReference type="CDD" id="cd00009">
    <property type="entry name" value="AAA"/>
    <property type="match status" value="1"/>
</dbReference>
<dbReference type="Gene3D" id="1.10.10.60">
    <property type="entry name" value="Homeodomain-like"/>
    <property type="match status" value="1"/>
</dbReference>
<dbReference type="GO" id="GO:0000160">
    <property type="term" value="P:phosphorelay signal transduction system"/>
    <property type="evidence" value="ECO:0007669"/>
    <property type="project" value="UniProtKB-KW"/>
</dbReference>
<dbReference type="Pfam" id="PF25601">
    <property type="entry name" value="AAA_lid_14"/>
    <property type="match status" value="1"/>
</dbReference>
<dbReference type="OrthoDB" id="9770562at2"/>
<keyword evidence="5" id="KW-0238">DNA-binding</keyword>
<keyword evidence="6" id="KW-0010">Activator</keyword>
<feature type="region of interest" description="Disordered" evidence="8">
    <location>
        <begin position="458"/>
        <end position="478"/>
    </location>
</feature>
<evidence type="ECO:0000256" key="8">
    <source>
        <dbReference type="SAM" id="MobiDB-lite"/>
    </source>
</evidence>
<keyword evidence="4" id="KW-0805">Transcription regulation</keyword>
<keyword evidence="1" id="KW-0547">Nucleotide-binding</keyword>
<dbReference type="SUPFAM" id="SSF52540">
    <property type="entry name" value="P-loop containing nucleoside triphosphate hydrolases"/>
    <property type="match status" value="1"/>
</dbReference>
<dbReference type="Proteomes" id="UP000306147">
    <property type="component" value="Unassembled WGS sequence"/>
</dbReference>
<dbReference type="InterPro" id="IPR002078">
    <property type="entry name" value="Sigma_54_int"/>
</dbReference>
<dbReference type="InterPro" id="IPR025943">
    <property type="entry name" value="Sigma_54_int_dom_ATP-bd_2"/>
</dbReference>
<dbReference type="PRINTS" id="PR01590">
    <property type="entry name" value="HTHFIS"/>
</dbReference>
<organism evidence="10 11">
    <name type="scientific">Sphingomonas gei</name>
    <dbReference type="NCBI Taxonomy" id="1395960"/>
    <lineage>
        <taxon>Bacteria</taxon>
        <taxon>Pseudomonadati</taxon>
        <taxon>Pseudomonadota</taxon>
        <taxon>Alphaproteobacteria</taxon>
        <taxon>Sphingomonadales</taxon>
        <taxon>Sphingomonadaceae</taxon>
        <taxon>Sphingomonas</taxon>
    </lineage>
</organism>
<evidence type="ECO:0000256" key="3">
    <source>
        <dbReference type="ARBA" id="ARBA00023012"/>
    </source>
</evidence>
<dbReference type="AlphaFoldDB" id="A0A4S1XDV6"/>
<dbReference type="InterPro" id="IPR058031">
    <property type="entry name" value="AAA_lid_NorR"/>
</dbReference>
<evidence type="ECO:0000313" key="10">
    <source>
        <dbReference type="EMBL" id="TGX53680.1"/>
    </source>
</evidence>
<dbReference type="PROSITE" id="PS50045">
    <property type="entry name" value="SIGMA54_INTERACT_4"/>
    <property type="match status" value="1"/>
</dbReference>
<dbReference type="SUPFAM" id="SSF46689">
    <property type="entry name" value="Homeodomain-like"/>
    <property type="match status" value="1"/>
</dbReference>
<dbReference type="InterPro" id="IPR027417">
    <property type="entry name" value="P-loop_NTPase"/>
</dbReference>
<evidence type="ECO:0000259" key="9">
    <source>
        <dbReference type="PROSITE" id="PS50045"/>
    </source>
</evidence>
<dbReference type="InterPro" id="IPR009057">
    <property type="entry name" value="Homeodomain-like_sf"/>
</dbReference>
<keyword evidence="7" id="KW-0804">Transcription</keyword>
<evidence type="ECO:0000256" key="5">
    <source>
        <dbReference type="ARBA" id="ARBA00023125"/>
    </source>
</evidence>
<protein>
    <submittedName>
        <fullName evidence="10">Sigma-54-dependent Fis family transcriptional regulator</fullName>
    </submittedName>
</protein>
<accession>A0A4S1XDV6</accession>
<keyword evidence="2" id="KW-0067">ATP-binding</keyword>
<evidence type="ECO:0000313" key="11">
    <source>
        <dbReference type="Proteomes" id="UP000306147"/>
    </source>
</evidence>
<dbReference type="Gene3D" id="1.10.8.60">
    <property type="match status" value="1"/>
</dbReference>
<proteinExistence type="predicted"/>
<dbReference type="Gene3D" id="3.40.50.300">
    <property type="entry name" value="P-loop containing nucleotide triphosphate hydrolases"/>
    <property type="match status" value="1"/>
</dbReference>
<dbReference type="PROSITE" id="PS00676">
    <property type="entry name" value="SIGMA54_INTERACT_2"/>
    <property type="match status" value="1"/>
</dbReference>
<gene>
    <name evidence="10" type="ORF">E5A73_12755</name>
</gene>
<dbReference type="GO" id="GO:0043565">
    <property type="term" value="F:sequence-specific DNA binding"/>
    <property type="evidence" value="ECO:0007669"/>
    <property type="project" value="InterPro"/>
</dbReference>
<dbReference type="FunFam" id="3.40.50.300:FF:000006">
    <property type="entry name" value="DNA-binding transcriptional regulator NtrC"/>
    <property type="match status" value="1"/>
</dbReference>
<evidence type="ECO:0000256" key="4">
    <source>
        <dbReference type="ARBA" id="ARBA00023015"/>
    </source>
</evidence>
<sequence length="478" mass="51894">MRRKPKQNRYFRHRRGEMGETAVGQFSQDLRLLHYVRTCRLKRACHYNVDLIAVAGAGCGPLRCIMPAIAVPSLPMAAHCRVHPSQVAKSHLLSPATGQTRTIRVPRDSPLSHRVTFLGDGMENLREPLAMGRGACAASADVTDLVGESRAIEHIRGMIRRLRGPCSTTLIQGETGTGKEVVALMLHRNSTRAKAPLVAVNCAAIPETLIEGELFGYEKGAFSSANHAHPGKFRLADKGTLFLDEVGELSAAAQAKILRSLESGEVFPLGSTKAVRVDVRVVAATNRDLAGEVEKGNFRADLYYRLAVIQLLVPPLRDRREDIVPIARALLKRICLEIGVAVPALSKGLLAALEGHGWPGNVREMRNALEHAVVVAMDPDRLDVDDLPPTIGIGPVPSESFPPGTERETLLRALARAKGKKAEAARMLNCSRMTLYRRLERARVDDAEDFADVTPVTASDGALSHPAAAAHWPAALTR</sequence>
<dbReference type="GO" id="GO:0006355">
    <property type="term" value="P:regulation of DNA-templated transcription"/>
    <property type="evidence" value="ECO:0007669"/>
    <property type="project" value="InterPro"/>
</dbReference>
<reference evidence="10 11" key="1">
    <citation type="submission" date="2019-04" db="EMBL/GenBank/DDBJ databases">
        <title>Sphingomonas psychrotolerans sp. nov., isolated from soil in the Tianshan Mountains, Xinjiang, China.</title>
        <authorList>
            <person name="Luo Y."/>
            <person name="Sheng H."/>
        </authorList>
    </citation>
    <scope>NUCLEOTIDE SEQUENCE [LARGE SCALE GENOMIC DNA]</scope>
    <source>
        <strain evidence="10 11">ZFGT-11</strain>
    </source>
</reference>
<feature type="domain" description="Sigma-54 factor interaction" evidence="9">
    <location>
        <begin position="145"/>
        <end position="374"/>
    </location>
</feature>
<name>A0A4S1XDV6_9SPHN</name>
<comment type="caution">
    <text evidence="10">The sequence shown here is derived from an EMBL/GenBank/DDBJ whole genome shotgun (WGS) entry which is preliminary data.</text>
</comment>